<gene>
    <name evidence="2" type="ORF">GCM10022229_08380</name>
</gene>
<dbReference type="Proteomes" id="UP001501727">
    <property type="component" value="Unassembled WGS sequence"/>
</dbReference>
<evidence type="ECO:0000313" key="3">
    <source>
        <dbReference type="Proteomes" id="UP001501727"/>
    </source>
</evidence>
<evidence type="ECO:0000256" key="1">
    <source>
        <dbReference type="SAM" id="Phobius"/>
    </source>
</evidence>
<feature type="transmembrane region" description="Helical" evidence="1">
    <location>
        <begin position="162"/>
        <end position="183"/>
    </location>
</feature>
<keyword evidence="3" id="KW-1185">Reference proteome</keyword>
<keyword evidence="1" id="KW-0812">Transmembrane</keyword>
<reference evidence="3" key="1">
    <citation type="journal article" date="2019" name="Int. J. Syst. Evol. Microbiol.">
        <title>The Global Catalogue of Microorganisms (GCM) 10K type strain sequencing project: providing services to taxonomists for standard genome sequencing and annotation.</title>
        <authorList>
            <consortium name="The Broad Institute Genomics Platform"/>
            <consortium name="The Broad Institute Genome Sequencing Center for Infectious Disease"/>
            <person name="Wu L."/>
            <person name="Ma J."/>
        </authorList>
    </citation>
    <scope>NUCLEOTIDE SEQUENCE [LARGE SCALE GENOMIC DNA]</scope>
    <source>
        <strain evidence="3">JCM 16916</strain>
    </source>
</reference>
<dbReference type="EMBL" id="BAAAZU010000004">
    <property type="protein sequence ID" value="GAA3917360.1"/>
    <property type="molecule type" value="Genomic_DNA"/>
</dbReference>
<proteinExistence type="predicted"/>
<keyword evidence="1" id="KW-0472">Membrane</keyword>
<name>A0ABP7M8P0_9GAMM</name>
<evidence type="ECO:0000313" key="2">
    <source>
        <dbReference type="EMBL" id="GAA3917360.1"/>
    </source>
</evidence>
<organism evidence="2 3">
    <name type="scientific">Luteimonas lutimaris</name>
    <dbReference type="NCBI Taxonomy" id="698645"/>
    <lineage>
        <taxon>Bacteria</taxon>
        <taxon>Pseudomonadati</taxon>
        <taxon>Pseudomonadota</taxon>
        <taxon>Gammaproteobacteria</taxon>
        <taxon>Lysobacterales</taxon>
        <taxon>Lysobacteraceae</taxon>
        <taxon>Luteimonas</taxon>
    </lineage>
</organism>
<comment type="caution">
    <text evidence="2">The sequence shown here is derived from an EMBL/GenBank/DDBJ whole genome shotgun (WGS) entry which is preliminary data.</text>
</comment>
<sequence length="191" mass="22661">MYMLDVYEVEPRTRRILKGIRVSDAANYVIAQAELWEFIRLYMEAPPHNVPPIEYRLPEGQEHGIHARIDRDTIPGLLDDEHRLKRGLFYKLYFGMGAMFSYWADRMIPWIERHTRRPPLPPELEESMQWEGENPYRVIPPTEIEQRAIDGELPYMNLRWRIGMMLSTLAYGGSFLFMVFVGWREVIFGPD</sequence>
<accession>A0ABP7M8P0</accession>
<keyword evidence="1" id="KW-1133">Transmembrane helix</keyword>
<protein>
    <submittedName>
        <fullName evidence="2">Uncharacterized protein</fullName>
    </submittedName>
</protein>